<dbReference type="Proteomes" id="UP001443914">
    <property type="component" value="Unassembled WGS sequence"/>
</dbReference>
<organism evidence="2 3">
    <name type="scientific">Saponaria officinalis</name>
    <name type="common">Common soapwort</name>
    <name type="synonym">Lychnis saponaria</name>
    <dbReference type="NCBI Taxonomy" id="3572"/>
    <lineage>
        <taxon>Eukaryota</taxon>
        <taxon>Viridiplantae</taxon>
        <taxon>Streptophyta</taxon>
        <taxon>Embryophyta</taxon>
        <taxon>Tracheophyta</taxon>
        <taxon>Spermatophyta</taxon>
        <taxon>Magnoliopsida</taxon>
        <taxon>eudicotyledons</taxon>
        <taxon>Gunneridae</taxon>
        <taxon>Pentapetalae</taxon>
        <taxon>Caryophyllales</taxon>
        <taxon>Caryophyllaceae</taxon>
        <taxon>Caryophylleae</taxon>
        <taxon>Saponaria</taxon>
    </lineage>
</organism>
<gene>
    <name evidence="2" type="ORF">RND81_09G147700</name>
</gene>
<accession>A0AAW1IKW6</accession>
<feature type="domain" description="KIB1-4 beta-propeller" evidence="1">
    <location>
        <begin position="80"/>
        <end position="205"/>
    </location>
</feature>
<protein>
    <recommendedName>
        <fullName evidence="1">KIB1-4 beta-propeller domain-containing protein</fullName>
    </recommendedName>
</protein>
<dbReference type="AlphaFoldDB" id="A0AAW1IKW6"/>
<evidence type="ECO:0000313" key="2">
    <source>
        <dbReference type="EMBL" id="KAK9690694.1"/>
    </source>
</evidence>
<dbReference type="PANTHER" id="PTHR47123">
    <property type="entry name" value="F-BOX PROTEIN SKIP23"/>
    <property type="match status" value="1"/>
</dbReference>
<reference evidence="2" key="1">
    <citation type="submission" date="2024-03" db="EMBL/GenBank/DDBJ databases">
        <title>WGS assembly of Saponaria officinalis var. Norfolk2.</title>
        <authorList>
            <person name="Jenkins J."/>
            <person name="Shu S."/>
            <person name="Grimwood J."/>
            <person name="Barry K."/>
            <person name="Goodstein D."/>
            <person name="Schmutz J."/>
            <person name="Leebens-Mack J."/>
            <person name="Osbourn A."/>
        </authorList>
    </citation>
    <scope>NUCLEOTIDE SEQUENCE [LARGE SCALE GENOMIC DNA]</scope>
    <source>
        <strain evidence="2">JIC</strain>
    </source>
</reference>
<sequence length="348" mass="40897">MAYWSDLLPELLDIVTTRFDNSSDDLRHFRSVCSTWRSAVPKSLSTQFPPIKFFDSNNNVNHYDIRLVKHSFYHLSLSSNPDLPGWLIKIEEKNRGTVKLFHPFSRSPIKHLPSNFPKQLDLTNIRIRELDYEYVLRNVNYGNVELFNMEHEKVALITSPNSNNSNEFVILSTHGTGKLLMYRSTVKVWSFLDDLTLRYDDRSVYVNDWCMHYVDVKEFKDTTPQGMVKVHAIEIFKLDRVDQKWILVKNLKDRAIFLSNHSTFSAIGLRGCKGNCIYFRFNNFDDKNKCCLDITTQEEQEKMDDFEWKCEEIGVFDFEKGVVGRLEEYLDNSRLFSWPPPTWVISAK</sequence>
<feature type="domain" description="KIB1-4 beta-propeller" evidence="1">
    <location>
        <begin position="227"/>
        <end position="316"/>
    </location>
</feature>
<comment type="caution">
    <text evidence="2">The sequence shown here is derived from an EMBL/GenBank/DDBJ whole genome shotgun (WGS) entry which is preliminary data.</text>
</comment>
<name>A0AAW1IKW6_SAPOF</name>
<keyword evidence="3" id="KW-1185">Reference proteome</keyword>
<evidence type="ECO:0000259" key="1">
    <source>
        <dbReference type="Pfam" id="PF03478"/>
    </source>
</evidence>
<evidence type="ECO:0000313" key="3">
    <source>
        <dbReference type="Proteomes" id="UP001443914"/>
    </source>
</evidence>
<proteinExistence type="predicted"/>
<dbReference type="EMBL" id="JBDFQZ010000009">
    <property type="protein sequence ID" value="KAK9690694.1"/>
    <property type="molecule type" value="Genomic_DNA"/>
</dbReference>
<dbReference type="Pfam" id="PF03478">
    <property type="entry name" value="Beta-prop_KIB1-4"/>
    <property type="match status" value="2"/>
</dbReference>
<dbReference type="InterPro" id="IPR005174">
    <property type="entry name" value="KIB1-4_b-propeller"/>
</dbReference>
<dbReference type="InterPro" id="IPR051304">
    <property type="entry name" value="SCF_F-box_domain"/>
</dbReference>
<dbReference type="PANTHER" id="PTHR47123:SF15">
    <property type="entry name" value="F-BOX PROTEIN SKIP23"/>
    <property type="match status" value="1"/>
</dbReference>